<evidence type="ECO:0000256" key="8">
    <source>
        <dbReference type="ARBA" id="ARBA00022692"/>
    </source>
</evidence>
<keyword evidence="11 16" id="KW-0472">Membrane</keyword>
<gene>
    <name evidence="17" type="ORF">AYW79_03200</name>
    <name evidence="18" type="ORF">B2M26_14770</name>
</gene>
<dbReference type="Gene3D" id="1.20.120.1760">
    <property type="match status" value="1"/>
</dbReference>
<evidence type="ECO:0000256" key="4">
    <source>
        <dbReference type="ARBA" id="ARBA00013174"/>
    </source>
</evidence>
<keyword evidence="13" id="KW-1208">Phospholipid metabolism</keyword>
<feature type="transmembrane region" description="Helical" evidence="16">
    <location>
        <begin position="198"/>
        <end position="218"/>
    </location>
</feature>
<keyword evidence="12" id="KW-0594">Phospholipid biosynthesis</keyword>
<keyword evidence="9 16" id="KW-1133">Transmembrane helix</keyword>
<evidence type="ECO:0000313" key="19">
    <source>
        <dbReference type="Proteomes" id="UP000077421"/>
    </source>
</evidence>
<evidence type="ECO:0000256" key="13">
    <source>
        <dbReference type="ARBA" id="ARBA00023264"/>
    </source>
</evidence>
<dbReference type="RefSeq" id="WP_067561498.1">
    <property type="nucleotide sequence ID" value="NZ_LSUQ01000006.1"/>
</dbReference>
<dbReference type="InterPro" id="IPR043130">
    <property type="entry name" value="CDP-OH_PTrfase_TM_dom"/>
</dbReference>
<evidence type="ECO:0000313" key="18">
    <source>
        <dbReference type="EMBL" id="OPG14910.1"/>
    </source>
</evidence>
<keyword evidence="20" id="KW-1185">Reference proteome</keyword>
<dbReference type="GO" id="GO:0012505">
    <property type="term" value="C:endomembrane system"/>
    <property type="evidence" value="ECO:0007669"/>
    <property type="project" value="UniProtKB-SubCell"/>
</dbReference>
<accession>A0A162SAD4</accession>
<dbReference type="InterPro" id="IPR050324">
    <property type="entry name" value="CDP-alcohol_PTase-I"/>
</dbReference>
<name>A0A162SAD4_9BACL</name>
<evidence type="ECO:0000256" key="12">
    <source>
        <dbReference type="ARBA" id="ARBA00023209"/>
    </source>
</evidence>
<dbReference type="Proteomes" id="UP000077421">
    <property type="component" value="Unassembled WGS sequence"/>
</dbReference>
<evidence type="ECO:0000256" key="2">
    <source>
        <dbReference type="ARBA" id="ARBA00004127"/>
    </source>
</evidence>
<dbReference type="AlphaFoldDB" id="A0A162SAD4"/>
<evidence type="ECO:0000256" key="9">
    <source>
        <dbReference type="ARBA" id="ARBA00022989"/>
    </source>
</evidence>
<evidence type="ECO:0000256" key="15">
    <source>
        <dbReference type="RuleBase" id="RU003750"/>
    </source>
</evidence>
<evidence type="ECO:0000256" key="7">
    <source>
        <dbReference type="ARBA" id="ARBA00022679"/>
    </source>
</evidence>
<dbReference type="STRING" id="1765683.B2M26_14770"/>
<organism evidence="17 19">
    <name type="scientific">Ferroacidibacillus organovorans</name>
    <dbReference type="NCBI Taxonomy" id="1765683"/>
    <lineage>
        <taxon>Bacteria</taxon>
        <taxon>Bacillati</taxon>
        <taxon>Bacillota</taxon>
        <taxon>Bacilli</taxon>
        <taxon>Bacillales</taxon>
        <taxon>Alicyclobacillaceae</taxon>
        <taxon>Ferroacidibacillus</taxon>
    </lineage>
</organism>
<proteinExistence type="inferred from homology"/>
<dbReference type="InterPro" id="IPR004533">
    <property type="entry name" value="CDP-diaglyc--ser_O-PTrfase"/>
</dbReference>
<dbReference type="InterPro" id="IPR048254">
    <property type="entry name" value="CDP_ALCOHOL_P_TRANSF_CS"/>
</dbReference>
<sequence length="236" mass="25797">MFRLIPNMLTLANLIAGMTAVLLTVDGMPRTAAILVLAGMLLDALDGRAARALRVESAFGEQLDSLCDVVTFGVAPALIMYVVALRGLGVAGILGALAFVIAGVLRLARFHVLKGNRNEFVGMPITAAGGLLAALALYHEMIPTPLMEIFTFSLSYLMVSKSRYPNFKHVGPPTVSYLAIPIIVLFAVFIFIFQRSFIPLFLMIVLAGYGIFGVLHDLRAAYRIFGRFFHRLHREL</sequence>
<evidence type="ECO:0000256" key="10">
    <source>
        <dbReference type="ARBA" id="ARBA00023098"/>
    </source>
</evidence>
<dbReference type="OrthoDB" id="9777147at2"/>
<feature type="transmembrane region" description="Helical" evidence="16">
    <location>
        <begin position="174"/>
        <end position="192"/>
    </location>
</feature>
<dbReference type="EMBL" id="MWPS01000047">
    <property type="protein sequence ID" value="OPG14910.1"/>
    <property type="molecule type" value="Genomic_DNA"/>
</dbReference>
<dbReference type="PANTHER" id="PTHR14269">
    <property type="entry name" value="CDP-DIACYLGLYCEROL--GLYCEROL-3-PHOSPHATE 3-PHOSPHATIDYLTRANSFERASE-RELATED"/>
    <property type="match status" value="1"/>
</dbReference>
<evidence type="ECO:0000313" key="17">
    <source>
        <dbReference type="EMBL" id="OAG94778.1"/>
    </source>
</evidence>
<dbReference type="GO" id="GO:0003882">
    <property type="term" value="F:CDP-diacylglycerol-serine O-phosphatidyltransferase activity"/>
    <property type="evidence" value="ECO:0007669"/>
    <property type="project" value="UniProtKB-EC"/>
</dbReference>
<evidence type="ECO:0000256" key="16">
    <source>
        <dbReference type="SAM" id="Phobius"/>
    </source>
</evidence>
<keyword evidence="8 16" id="KW-0812">Transmembrane</keyword>
<dbReference type="InterPro" id="IPR000462">
    <property type="entry name" value="CDP-OH_P_trans"/>
</dbReference>
<feature type="transmembrane region" description="Helical" evidence="16">
    <location>
        <begin position="90"/>
        <end position="108"/>
    </location>
</feature>
<dbReference type="PROSITE" id="PS00379">
    <property type="entry name" value="CDP_ALCOHOL_P_TRANSF"/>
    <property type="match status" value="1"/>
</dbReference>
<evidence type="ECO:0000256" key="11">
    <source>
        <dbReference type="ARBA" id="ARBA00023136"/>
    </source>
</evidence>
<evidence type="ECO:0000256" key="5">
    <source>
        <dbReference type="ARBA" id="ARBA00017171"/>
    </source>
</evidence>
<dbReference type="PANTHER" id="PTHR14269:SF61">
    <property type="entry name" value="CDP-DIACYLGLYCEROL--SERINE O-PHOSPHATIDYLTRANSFERASE"/>
    <property type="match status" value="1"/>
</dbReference>
<keyword evidence="6" id="KW-0444">Lipid biosynthesis</keyword>
<evidence type="ECO:0000313" key="20">
    <source>
        <dbReference type="Proteomes" id="UP000190229"/>
    </source>
</evidence>
<comment type="similarity">
    <text evidence="3 15">Belongs to the CDP-alcohol phosphatidyltransferase class-I family.</text>
</comment>
<evidence type="ECO:0000256" key="6">
    <source>
        <dbReference type="ARBA" id="ARBA00022516"/>
    </source>
</evidence>
<comment type="subcellular location">
    <subcellularLocation>
        <location evidence="2">Endomembrane system</location>
        <topology evidence="2">Multi-pass membrane protein</topology>
    </subcellularLocation>
</comment>
<dbReference type="NCBIfam" id="TIGR00473">
    <property type="entry name" value="pssA"/>
    <property type="match status" value="1"/>
</dbReference>
<feature type="transmembrane region" description="Helical" evidence="16">
    <location>
        <begin position="7"/>
        <end position="25"/>
    </location>
</feature>
<dbReference type="Proteomes" id="UP000190229">
    <property type="component" value="Unassembled WGS sequence"/>
</dbReference>
<dbReference type="GO" id="GO:0016020">
    <property type="term" value="C:membrane"/>
    <property type="evidence" value="ECO:0007669"/>
    <property type="project" value="InterPro"/>
</dbReference>
<evidence type="ECO:0000256" key="14">
    <source>
        <dbReference type="ARBA" id="ARBA00032361"/>
    </source>
</evidence>
<comment type="catalytic activity">
    <reaction evidence="1">
        <text>a CDP-1,2-diacyl-sn-glycerol + L-serine = a 1,2-diacyl-sn-glycero-3-phospho-L-serine + CMP + H(+)</text>
        <dbReference type="Rhea" id="RHEA:16913"/>
        <dbReference type="ChEBI" id="CHEBI:15378"/>
        <dbReference type="ChEBI" id="CHEBI:33384"/>
        <dbReference type="ChEBI" id="CHEBI:57262"/>
        <dbReference type="ChEBI" id="CHEBI:58332"/>
        <dbReference type="ChEBI" id="CHEBI:60377"/>
        <dbReference type="EC" id="2.7.8.8"/>
    </reaction>
</comment>
<dbReference type="Pfam" id="PF01066">
    <property type="entry name" value="CDP-OH_P_transf"/>
    <property type="match status" value="1"/>
</dbReference>
<protein>
    <recommendedName>
        <fullName evidence="5">CDP-diacylglycerol--serine O-phosphatidyltransferase</fullName>
        <ecNumber evidence="4">2.7.8.8</ecNumber>
    </recommendedName>
    <alternativeName>
        <fullName evidence="14">Phosphatidylserine synthase</fullName>
    </alternativeName>
</protein>
<evidence type="ECO:0000256" key="3">
    <source>
        <dbReference type="ARBA" id="ARBA00010441"/>
    </source>
</evidence>
<feature type="transmembrane region" description="Helical" evidence="16">
    <location>
        <begin position="120"/>
        <end position="138"/>
    </location>
</feature>
<reference evidence="17 19" key="1">
    <citation type="submission" date="2016-02" db="EMBL/GenBank/DDBJ databases">
        <title>Draft genome sequence of Acidibacillus ferrooxidans SLC66.</title>
        <authorList>
            <person name="Oliveira G."/>
            <person name="Nancucheo I."/>
            <person name="Dall'Agnol H."/>
            <person name="Johnson B."/>
            <person name="Oliveira R."/>
            <person name="Nunes G.L."/>
            <person name="Tzotzos G."/>
            <person name="Orellana S.C."/>
            <person name="Salim A.C."/>
            <person name="Araujo F.M."/>
        </authorList>
    </citation>
    <scope>NUCLEOTIDE SEQUENCE [LARGE SCALE GENOMIC DNA]</scope>
    <source>
        <strain evidence="17 19">SLC66</strain>
    </source>
</reference>
<reference evidence="18 20" key="2">
    <citation type="submission" date="2017-02" db="EMBL/GenBank/DDBJ databases">
        <title>Draft genome of Acidibacillus ferrooxidans Huett2.</title>
        <authorList>
            <person name="Schopf S."/>
        </authorList>
    </citation>
    <scope>NUCLEOTIDE SEQUENCE [LARGE SCALE GENOMIC DNA]</scope>
    <source>
        <strain evidence="18 20">Huett2</strain>
    </source>
</reference>
<comment type="caution">
    <text evidence="17">The sequence shown here is derived from an EMBL/GenBank/DDBJ whole genome shotgun (WGS) entry which is preliminary data.</text>
</comment>
<dbReference type="EMBL" id="LSUQ01000006">
    <property type="protein sequence ID" value="OAG94778.1"/>
    <property type="molecule type" value="Genomic_DNA"/>
</dbReference>
<keyword evidence="10" id="KW-0443">Lipid metabolism</keyword>
<keyword evidence="7 15" id="KW-0808">Transferase</keyword>
<evidence type="ECO:0000256" key="1">
    <source>
        <dbReference type="ARBA" id="ARBA00000287"/>
    </source>
</evidence>
<dbReference type="EC" id="2.7.8.8" evidence="4"/>
<dbReference type="GO" id="GO:0008654">
    <property type="term" value="P:phospholipid biosynthetic process"/>
    <property type="evidence" value="ECO:0007669"/>
    <property type="project" value="UniProtKB-KW"/>
</dbReference>